<protein>
    <submittedName>
        <fullName evidence="1">Uncharacterized protein</fullName>
    </submittedName>
</protein>
<evidence type="ECO:0000313" key="2">
    <source>
        <dbReference type="Proteomes" id="UP001145114"/>
    </source>
</evidence>
<name>A0ACC1H8M4_9FUNG</name>
<feature type="non-terminal residue" evidence="1">
    <location>
        <position position="160"/>
    </location>
</feature>
<dbReference type="EMBL" id="JAMZIH010009927">
    <property type="protein sequence ID" value="KAJ1669433.1"/>
    <property type="molecule type" value="Genomic_DNA"/>
</dbReference>
<dbReference type="Proteomes" id="UP001145114">
    <property type="component" value="Unassembled WGS sequence"/>
</dbReference>
<accession>A0ACC1H8M4</accession>
<reference evidence="1" key="1">
    <citation type="submission" date="2022-06" db="EMBL/GenBank/DDBJ databases">
        <title>Phylogenomic reconstructions and comparative analyses of Kickxellomycotina fungi.</title>
        <authorList>
            <person name="Reynolds N.K."/>
            <person name="Stajich J.E."/>
            <person name="Barry K."/>
            <person name="Grigoriev I.V."/>
            <person name="Crous P."/>
            <person name="Smith M.E."/>
        </authorList>
    </citation>
    <scope>NUCLEOTIDE SEQUENCE</scope>
    <source>
        <strain evidence="1">RSA 2271</strain>
    </source>
</reference>
<evidence type="ECO:0000313" key="1">
    <source>
        <dbReference type="EMBL" id="KAJ1669433.1"/>
    </source>
</evidence>
<gene>
    <name evidence="1" type="ORF">EV182_008767</name>
</gene>
<keyword evidence="2" id="KW-1185">Reference proteome</keyword>
<organism evidence="1 2">
    <name type="scientific">Spiromyces aspiralis</name>
    <dbReference type="NCBI Taxonomy" id="68401"/>
    <lineage>
        <taxon>Eukaryota</taxon>
        <taxon>Fungi</taxon>
        <taxon>Fungi incertae sedis</taxon>
        <taxon>Zoopagomycota</taxon>
        <taxon>Kickxellomycotina</taxon>
        <taxon>Kickxellomycetes</taxon>
        <taxon>Kickxellales</taxon>
        <taxon>Kickxellaceae</taxon>
        <taxon>Spiromyces</taxon>
    </lineage>
</organism>
<sequence length="160" mass="18070">EEHIQPLPPTADNTLGINLMPPPDGDSFAGQDLLSDLHSAENPVSQIIAKSIQGSDRNVFAYPSDRQWWAYTRNLRSDNSNRARRDFETPFSERVALVRDDNAMEKFSRLSHDSIETVSRDEFALVQTPPDVDQLFPPHSVAQYHPLNSYGQFQSSPTTE</sequence>
<comment type="caution">
    <text evidence="1">The sequence shown here is derived from an EMBL/GenBank/DDBJ whole genome shotgun (WGS) entry which is preliminary data.</text>
</comment>
<proteinExistence type="predicted"/>
<feature type="non-terminal residue" evidence="1">
    <location>
        <position position="1"/>
    </location>
</feature>